<dbReference type="Pfam" id="PF07298">
    <property type="entry name" value="NnrU"/>
    <property type="match status" value="1"/>
</dbReference>
<evidence type="ECO:0000256" key="5">
    <source>
        <dbReference type="SAM" id="Phobius"/>
    </source>
</evidence>
<dbReference type="OrthoDB" id="5293641at2"/>
<feature type="transmembrane region" description="Helical" evidence="5">
    <location>
        <begin position="6"/>
        <end position="21"/>
    </location>
</feature>
<comment type="caution">
    <text evidence="7">The sequence shown here is derived from an EMBL/GenBank/DDBJ whole genome shotgun (WGS) entry which is preliminary data.</text>
</comment>
<dbReference type="RefSeq" id="WP_085579598.1">
    <property type="nucleotide sequence ID" value="NZ_JFKA01000001.1"/>
</dbReference>
<proteinExistence type="predicted"/>
<feature type="transmembrane region" description="Helical" evidence="5">
    <location>
        <begin position="132"/>
        <end position="152"/>
    </location>
</feature>
<evidence type="ECO:0000313" key="8">
    <source>
        <dbReference type="Proteomes" id="UP000193391"/>
    </source>
</evidence>
<dbReference type="InterPro" id="IPR009915">
    <property type="entry name" value="NnrU_dom"/>
</dbReference>
<feature type="domain" description="NnrU" evidence="6">
    <location>
        <begin position="6"/>
        <end position="213"/>
    </location>
</feature>
<name>A0A1Y2L5V4_9PROT</name>
<gene>
    <name evidence="7" type="ORF">TMES_04120</name>
</gene>
<dbReference type="EMBL" id="JFKA01000001">
    <property type="protein sequence ID" value="OSQ40853.1"/>
    <property type="molecule type" value="Genomic_DNA"/>
</dbReference>
<feature type="transmembrane region" description="Helical" evidence="5">
    <location>
        <begin position="70"/>
        <end position="87"/>
    </location>
</feature>
<evidence type="ECO:0000256" key="3">
    <source>
        <dbReference type="ARBA" id="ARBA00022989"/>
    </source>
</evidence>
<dbReference type="STRING" id="1293891.TMES_04120"/>
<sequence>MTWFFISIFAFLAGHMVPGLFRRQLVARLGTTLYVLFFSLISMALLVWVIGAELQADYIPLWPYDPREHWVPILAMLPVCVLWVAAVRQPCPLSIGRAAGYDPHHPGINLFTRHPLLLGVVIWGVTHMVPNGHLAAIIFFGGSALFAVLGMGRMEKMRLRQLGAAEFNRLCAGTRRFDWRGLLNGALDWRDVVGGIILYGAIIWLHPLVLGRDPLAF</sequence>
<feature type="transmembrane region" description="Helical" evidence="5">
    <location>
        <begin position="33"/>
        <end position="50"/>
    </location>
</feature>
<keyword evidence="8" id="KW-1185">Reference proteome</keyword>
<evidence type="ECO:0000256" key="1">
    <source>
        <dbReference type="ARBA" id="ARBA00004141"/>
    </source>
</evidence>
<reference evidence="7 8" key="1">
    <citation type="submission" date="2014-03" db="EMBL/GenBank/DDBJ databases">
        <title>The draft genome sequence of Thalassospira mesophila JCM 18969.</title>
        <authorList>
            <person name="Lai Q."/>
            <person name="Shao Z."/>
        </authorList>
    </citation>
    <scope>NUCLEOTIDE SEQUENCE [LARGE SCALE GENOMIC DNA]</scope>
    <source>
        <strain evidence="7 8">JCM 18969</strain>
    </source>
</reference>
<keyword evidence="2 5" id="KW-0812">Transmembrane</keyword>
<feature type="transmembrane region" description="Helical" evidence="5">
    <location>
        <begin position="192"/>
        <end position="210"/>
    </location>
</feature>
<dbReference type="GO" id="GO:0016020">
    <property type="term" value="C:membrane"/>
    <property type="evidence" value="ECO:0007669"/>
    <property type="project" value="UniProtKB-SubCell"/>
</dbReference>
<organism evidence="7 8">
    <name type="scientific">Thalassospira mesophila</name>
    <dbReference type="NCBI Taxonomy" id="1293891"/>
    <lineage>
        <taxon>Bacteria</taxon>
        <taxon>Pseudomonadati</taxon>
        <taxon>Pseudomonadota</taxon>
        <taxon>Alphaproteobacteria</taxon>
        <taxon>Rhodospirillales</taxon>
        <taxon>Thalassospiraceae</taxon>
        <taxon>Thalassospira</taxon>
    </lineage>
</organism>
<evidence type="ECO:0000259" key="6">
    <source>
        <dbReference type="Pfam" id="PF07298"/>
    </source>
</evidence>
<dbReference type="AlphaFoldDB" id="A0A1Y2L5V4"/>
<comment type="subcellular location">
    <subcellularLocation>
        <location evidence="1">Membrane</location>
        <topology evidence="1">Multi-pass membrane protein</topology>
    </subcellularLocation>
</comment>
<evidence type="ECO:0000256" key="2">
    <source>
        <dbReference type="ARBA" id="ARBA00022692"/>
    </source>
</evidence>
<keyword evidence="4 5" id="KW-0472">Membrane</keyword>
<feature type="transmembrane region" description="Helical" evidence="5">
    <location>
        <begin position="108"/>
        <end position="126"/>
    </location>
</feature>
<evidence type="ECO:0000313" key="7">
    <source>
        <dbReference type="EMBL" id="OSQ40853.1"/>
    </source>
</evidence>
<keyword evidence="3 5" id="KW-1133">Transmembrane helix</keyword>
<protein>
    <submittedName>
        <fullName evidence="7">NnrU family protein</fullName>
    </submittedName>
</protein>
<dbReference type="Proteomes" id="UP000193391">
    <property type="component" value="Unassembled WGS sequence"/>
</dbReference>
<evidence type="ECO:0000256" key="4">
    <source>
        <dbReference type="ARBA" id="ARBA00023136"/>
    </source>
</evidence>
<accession>A0A1Y2L5V4</accession>